<gene>
    <name evidence="3" type="ORF">FTUN_4013</name>
</gene>
<feature type="transmembrane region" description="Helical" evidence="2">
    <location>
        <begin position="7"/>
        <end position="26"/>
    </location>
</feature>
<dbReference type="KEGG" id="ftj:FTUN_4013"/>
<evidence type="ECO:0000313" key="3">
    <source>
        <dbReference type="EMBL" id="QJW96456.1"/>
    </source>
</evidence>
<dbReference type="RefSeq" id="WP_171472032.1">
    <property type="nucleotide sequence ID" value="NZ_CP053452.2"/>
</dbReference>
<keyword evidence="4" id="KW-1185">Reference proteome</keyword>
<dbReference type="Proteomes" id="UP000503447">
    <property type="component" value="Chromosome"/>
</dbReference>
<reference evidence="4" key="1">
    <citation type="submission" date="2020-05" db="EMBL/GenBank/DDBJ databases">
        <title>Frigoriglobus tundricola gen. nov., sp. nov., a psychrotolerant cellulolytic planctomycete of the family Gemmataceae with two divergent copies of 16S rRNA gene.</title>
        <authorList>
            <person name="Kulichevskaya I.S."/>
            <person name="Ivanova A.A."/>
            <person name="Naumoff D.G."/>
            <person name="Beletsky A.V."/>
            <person name="Rijpstra W.I.C."/>
            <person name="Sinninghe Damste J.S."/>
            <person name="Mardanov A.V."/>
            <person name="Ravin N.V."/>
            <person name="Dedysh S.N."/>
        </authorList>
    </citation>
    <scope>NUCLEOTIDE SEQUENCE [LARGE SCALE GENOMIC DNA]</scope>
    <source>
        <strain evidence="4">PL17</strain>
    </source>
</reference>
<proteinExistence type="predicted"/>
<feature type="region of interest" description="Disordered" evidence="1">
    <location>
        <begin position="105"/>
        <end position="143"/>
    </location>
</feature>
<feature type="compositionally biased region" description="Basic and acidic residues" evidence="1">
    <location>
        <begin position="105"/>
        <end position="135"/>
    </location>
</feature>
<name>A0A6M5YSR6_9BACT</name>
<accession>A0A6M5YSR6</accession>
<evidence type="ECO:0000256" key="2">
    <source>
        <dbReference type="SAM" id="Phobius"/>
    </source>
</evidence>
<evidence type="ECO:0008006" key="5">
    <source>
        <dbReference type="Google" id="ProtNLM"/>
    </source>
</evidence>
<keyword evidence="2" id="KW-0812">Transmembrane</keyword>
<keyword evidence="2" id="KW-0472">Membrane</keyword>
<dbReference type="EMBL" id="CP053452">
    <property type="protein sequence ID" value="QJW96456.1"/>
    <property type="molecule type" value="Genomic_DNA"/>
</dbReference>
<dbReference type="AlphaFoldDB" id="A0A6M5YSR6"/>
<protein>
    <recommendedName>
        <fullName evidence="5">Lipocalin-like domain-containing protein</fullName>
    </recommendedName>
</protein>
<evidence type="ECO:0000313" key="4">
    <source>
        <dbReference type="Proteomes" id="UP000503447"/>
    </source>
</evidence>
<sequence>MTRRTKIVMGVAAVAAVAAGIVWAGFGRSAANTQRLLGTWAYVSGGNGRGGTLTFTEDGKMKAAARSAGKTSESEGTYLVNGDTVEMLVADDSVWGEEWWADWAGKAEGDKNTKRTTDPKSKPQSRPEQRGEPKPRTVTIRSLSGTELVVVDETGRKTVYARK</sequence>
<evidence type="ECO:0000256" key="1">
    <source>
        <dbReference type="SAM" id="MobiDB-lite"/>
    </source>
</evidence>
<keyword evidence="2" id="KW-1133">Transmembrane helix</keyword>
<organism evidence="3 4">
    <name type="scientific">Frigoriglobus tundricola</name>
    <dbReference type="NCBI Taxonomy" id="2774151"/>
    <lineage>
        <taxon>Bacteria</taxon>
        <taxon>Pseudomonadati</taxon>
        <taxon>Planctomycetota</taxon>
        <taxon>Planctomycetia</taxon>
        <taxon>Gemmatales</taxon>
        <taxon>Gemmataceae</taxon>
        <taxon>Frigoriglobus</taxon>
    </lineage>
</organism>